<feature type="domain" description="Autotransporter" evidence="3">
    <location>
        <begin position="2608"/>
        <end position="2884"/>
    </location>
</feature>
<dbReference type="InterPro" id="IPR006935">
    <property type="entry name" value="Helicase/UvrB_N"/>
</dbReference>
<dbReference type="InterPro" id="IPR014001">
    <property type="entry name" value="Helicase_ATP-bd"/>
</dbReference>
<dbReference type="EMBL" id="UAQM01000001">
    <property type="protein sequence ID" value="SPU42457.1"/>
    <property type="molecule type" value="Genomic_DNA"/>
</dbReference>
<keyword evidence="4" id="KW-0645">Protease</keyword>
<dbReference type="Pfam" id="PF03797">
    <property type="entry name" value="Autotransporter"/>
    <property type="match status" value="1"/>
</dbReference>
<dbReference type="InterPro" id="IPR006315">
    <property type="entry name" value="OM_autotransptr_brl_dom"/>
</dbReference>
<dbReference type="GO" id="GO:0019867">
    <property type="term" value="C:outer membrane"/>
    <property type="evidence" value="ECO:0007669"/>
    <property type="project" value="InterPro"/>
</dbReference>
<dbReference type="GO" id="GO:0005524">
    <property type="term" value="F:ATP binding"/>
    <property type="evidence" value="ECO:0007669"/>
    <property type="project" value="InterPro"/>
</dbReference>
<dbReference type="InterPro" id="IPR050742">
    <property type="entry name" value="Helicase_Restrict-Modif_Enz"/>
</dbReference>
<evidence type="ECO:0000313" key="5">
    <source>
        <dbReference type="Proteomes" id="UP000250358"/>
    </source>
</evidence>
<dbReference type="InterPro" id="IPR027417">
    <property type="entry name" value="P-loop_NTPase"/>
</dbReference>
<evidence type="ECO:0000259" key="2">
    <source>
        <dbReference type="PROSITE" id="PS51192"/>
    </source>
</evidence>
<organism evidence="4 5">
    <name type="scientific">Brevundimonas diminuta</name>
    <name type="common">Pseudomonas diminuta</name>
    <dbReference type="NCBI Taxonomy" id="293"/>
    <lineage>
        <taxon>Bacteria</taxon>
        <taxon>Pseudomonadati</taxon>
        <taxon>Pseudomonadota</taxon>
        <taxon>Alphaproteobacteria</taxon>
        <taxon>Caulobacterales</taxon>
        <taxon>Caulobacteraceae</taxon>
        <taxon>Brevundimonas</taxon>
    </lineage>
</organism>
<dbReference type="GO" id="GO:0006508">
    <property type="term" value="P:proteolysis"/>
    <property type="evidence" value="ECO:0007669"/>
    <property type="project" value="UniProtKB-KW"/>
</dbReference>
<dbReference type="SMART" id="SM00869">
    <property type="entry name" value="Autotransporter"/>
    <property type="match status" value="1"/>
</dbReference>
<dbReference type="InterPro" id="IPR005546">
    <property type="entry name" value="Autotransporte_beta"/>
</dbReference>
<dbReference type="Pfam" id="PF04851">
    <property type="entry name" value="ResIII"/>
    <property type="match status" value="1"/>
</dbReference>
<dbReference type="InterPro" id="IPR011050">
    <property type="entry name" value="Pectin_lyase_fold/virulence"/>
</dbReference>
<dbReference type="InterPro" id="IPR030895">
    <property type="entry name" value="T5SS_PEPC_rpt"/>
</dbReference>
<sequence>MAKDFSCIATLADLREPGEGGRASISVPDAAEAAVAAAYRSRIADYAKQSFWNLGDGEYRPGRGLRLPQRRAVAFAQAYLAARDVPQARAEGEAALIKMPTGTGKSGVIAALACASPGVRKTLILTPRASLVRQMGQDLTYRFWSRLDARYTRDGLQAGADAGFVSDEVAEPKDVASRPVRRLVSEQYQHIMDEADRERQIWVGTFNALHLILGVKPPAHRDFQGREERAPGAAFDPGENGIDLEAFRDLIKSVDLVIVDEGHHEPAFSWSQAVRALNKPTIIFSATPYRNDYKYFQVTGRFVFSLPWEEAVSQKLVRQVEIADAPDSDGRGSLVEGEYSPKLFARDFKACLEALPANKKAIIHATNFATLKALQRSLFEELGEAAVLIHDNIKGKEKEEAPDLAKVSERMKSGLKPLRFGQVHLALADDAARAKRLWLHQFKLLEGVDDPAFVEIWLYDDFGSARQLVQQIGRAIRLPDLDDPQGQTAIVRGCRKRLARFEGEPTIAARARTRWEEGYKAFETYAVKSPDTAFTAETQLLATLKKASPGIQYVSGEFRSGHLLSDAPTMKAFMVPCRGTVCRVRDEGADGITAKILDELAADAAEAMLLEDRFDIVPVAGGGESEHDDARLIRYLAWRNSPYLTTHQIPEWTLGLLLIVKAGRYVFMLDTERNCLDLGRLKLVAPEPEELKRLFATDADGATRTVRIVETTAKGLDVSELGLRSISVRRHALDNSYFDLAESSQTPTTVVGYSPFGLGVARRRLSLSRSNLTDATNRHVSIRSYVEWARQVAAVMANAAVTPHAYFNRFARELPPLDPQQAAPQSILLDLADLFPEPGSPQDQGWNLGVMTLGGANHFTGGVDIAAGTLALSGSGTLARTTAMSLNNGSTFDISAASSAQTIGSLVGDTGTNVLLGGNILTFGSTASTAFAGSISGTGAIVKQGSGVMTLSGANSFTGGVTVAGGTLALTHSGALMSGNDVSLTAANATFDISGLSSGQTIGALSGVAGTEVLLGANSLTFGNGANTVFAGQFDGAGDIIKQGVGTMTLSGDSSAFTGDTRVTNGALKITGRLGGDAGHIEGAGSDPASIEVTGPNAGWAMDYNLTVGGIGQGALRILDGATVSNIFGDVASSSGSAASVTVSGQGSRWDNGFALLAGVNRGRGEIYALDGAVITSVDGHIGAGSNAPGEGLVEVSGAGSTWTNDGELKVGNMNAQGTLRIADGGVVSNTTSYIGSMGGGGGTVSVAGAGSRWNNTGDLNVGFGVFGNYGTGAVSIADGALVTVGATGTGTVYLAKDGLFPGFGTTGTLSVGAASDNAADAVGAGTLHAGLIEFGKGAATLRFNHTDNAYLFGTRLKGGGTGSINQIAGTTVLTADNADFKGKTTVSGGKLIVHGRLAGSAAVTGGVLQFGNGTTGSASSLSGDLNVSGSGATLAVTGPAALSVTNTVDLAAQTRLNIGAGATGPSLTADRLNIGAGVAFNLSGIDDEGQLPKVLISTANGISGDFASVNIGGFAGSVDYLSVHTGKSADGLDYQATYGLSWTGGNSLSHGTFTLTNATDDFTLGVALRDQSPNAALGWDGRSLTKAGQGTLILTGDSIYTGDTTIQSGVLQIGNGGATGSILGDIVNHGTLAFQRSDDFAFDGIVSGSGGLIKNGAGTLTLTRANSFTGGVTLTQGALRVASDANLGDASGALTFNGGVLETTDSFAINRSILLAQKGVFDTAAGTQLHLKGAVSGTGDLLKRGAGTLRLDQSSGILVTQVEAGTLIGNAASLSSTIANAATVVFDQDTDAAYTGVFVGLNGAFGRMEKQGAGALTLKGKSSLDWSITAGELITAVDLMAGDADIASGAAFRFNDAGDKTYSFAVSGAGRFILARDGATLLTGDSSGFSGVTTLDVGTLLVGDAAGGGRLGGSLDVLSGATLGGSGAIGSGAGSHVSIAAGGVLSPGNSIGTLTINGDLTLAAGSKVNMELGAPGFSDRINISGDLSLDGTLNLSQSLNAADGAAGLGYYRLMTYGGALSGDGLTIGQTPTFNDPAVFQIMTGNGNVDLFIAAIGDDTLQHWQGGDGVWSASSPQWNNRNGTVAANWSGQHAVFRHNPGGYTGGVITVDGAQTFKGLQFVDGGYRLEGPGSLVTDADGSEIRVLANSARIDTGITGSGGLIVTQGGVLTLSGANSYTGGTTLRGGVVAVSQDANLGHAAGALRFDGGALRVTGTGFSGTNRAIGWSAAGGAFDIADAANRFEVSADINGAGALIKRGEGTLILSGDNAFGGARIEDGGLIGTTSSLFGDIALISASSRLSLVNANAGIFAGAFSGVGRVSLDGPGTVLLTGDSSGFSGVTTLNAGTLLVGNANGLGRLGGSLNVLDGATLGGSGVIGSGAGSHVSIASGGVLSPGNSIGTLTINGDLTFASGARFEVEVNPLGADSDIVHVTGAATLNGGTVAHIGATGRYDPRSTYTILSAASLTGAFNDVTSDFAFLNPKLHYDYGAGTVQMELLRNDNEFASAAKTRNQAATAHAIESIGFGAEHAVYDAVVQLADDANQIRASFDQLSGELHVSAQTAMIEDTRLIRNAANDRLRAAFSQSGASTAPAFAYAANGAPVAVSADHAGPAFWAQGFGSWGAFDGDDGGKTLDRDTSGVLLGGDALLNRWRVGVTGGYSRSNIKPRDRASSVSSDNYHLGLYAGTQHGALAFRTGLAQSWHELDARRTIAMPGLSDRTRAEYRADALQAFGEIAYGLTAGDGARLEPFANLAHIRLKSDAFSESGGDAALTSEKSNADATFATLGLRTEQAFDLGETKAALRGTVGWRRAFGDTSPQSVHAFTAGDAFTITGAPISEDSAVLEGGLALSFAPATTMSLGYAGQVSNGAQDHAFTASFSLKF</sequence>
<gene>
    <name evidence="4" type="ORF">NCTC11165_00603</name>
</gene>
<feature type="domain" description="Helicase ATP-binding" evidence="2">
    <location>
        <begin position="86"/>
        <end position="306"/>
    </location>
</feature>
<dbReference type="PROSITE" id="PS51192">
    <property type="entry name" value="HELICASE_ATP_BIND_1"/>
    <property type="match status" value="1"/>
</dbReference>
<dbReference type="NCBIfam" id="TIGR01414">
    <property type="entry name" value="autotrans_barl"/>
    <property type="match status" value="1"/>
</dbReference>
<keyword evidence="4" id="KW-0378">Hydrolase</keyword>
<dbReference type="SUPFAM" id="SSF52540">
    <property type="entry name" value="P-loop containing nucleoside triphosphate hydrolases"/>
    <property type="match status" value="1"/>
</dbReference>
<dbReference type="SUPFAM" id="SSF51126">
    <property type="entry name" value="Pectin lyase-like"/>
    <property type="match status" value="3"/>
</dbReference>
<dbReference type="NCBIfam" id="TIGR04393">
    <property type="entry name" value="rpt_T5SS_PEPC"/>
    <property type="match status" value="3"/>
</dbReference>
<dbReference type="Proteomes" id="UP000250358">
    <property type="component" value="Unassembled WGS sequence"/>
</dbReference>
<dbReference type="Pfam" id="PF12951">
    <property type="entry name" value="PATR"/>
    <property type="match status" value="9"/>
</dbReference>
<name>A0A2X1ADM1_BREDI</name>
<dbReference type="NCBIfam" id="TIGR02601">
    <property type="entry name" value="autotrns_rpt"/>
    <property type="match status" value="8"/>
</dbReference>
<protein>
    <submittedName>
        <fullName evidence="4">Extracellular serine protease</fullName>
        <ecNumber evidence="4">3.4.21.-</ecNumber>
    </submittedName>
</protein>
<reference evidence="4 5" key="1">
    <citation type="submission" date="2018-06" db="EMBL/GenBank/DDBJ databases">
        <authorList>
            <consortium name="Pathogen Informatics"/>
            <person name="Doyle S."/>
        </authorList>
    </citation>
    <scope>NUCLEOTIDE SEQUENCE [LARGE SCALE GENOMIC DNA]</scope>
    <source>
        <strain evidence="4 5">NCTC11165</strain>
    </source>
</reference>
<dbReference type="GO" id="GO:0003677">
    <property type="term" value="F:DNA binding"/>
    <property type="evidence" value="ECO:0007669"/>
    <property type="project" value="InterPro"/>
</dbReference>
<dbReference type="SMART" id="SM00487">
    <property type="entry name" value="DEXDc"/>
    <property type="match status" value="1"/>
</dbReference>
<dbReference type="Gene3D" id="3.40.50.300">
    <property type="entry name" value="P-loop containing nucleotide triphosphate hydrolases"/>
    <property type="match status" value="1"/>
</dbReference>
<dbReference type="Gene3D" id="2.40.128.130">
    <property type="entry name" value="Autotransporter beta-domain"/>
    <property type="match status" value="1"/>
</dbReference>
<dbReference type="EC" id="3.4.21.-" evidence="4"/>
<dbReference type="GO" id="GO:0008233">
    <property type="term" value="F:peptidase activity"/>
    <property type="evidence" value="ECO:0007669"/>
    <property type="project" value="UniProtKB-KW"/>
</dbReference>
<keyword evidence="1" id="KW-0732">Signal</keyword>
<evidence type="ECO:0000313" key="4">
    <source>
        <dbReference type="EMBL" id="SPU42457.1"/>
    </source>
</evidence>
<dbReference type="InterPro" id="IPR013425">
    <property type="entry name" value="Autotrns_rpt"/>
</dbReference>
<dbReference type="PANTHER" id="PTHR47396:SF1">
    <property type="entry name" value="ATP-DEPENDENT HELICASE IRC3-RELATED"/>
    <property type="match status" value="1"/>
</dbReference>
<dbReference type="Gene3D" id="2.160.20.20">
    <property type="match status" value="1"/>
</dbReference>
<dbReference type="SUPFAM" id="SSF103515">
    <property type="entry name" value="Autotransporter"/>
    <property type="match status" value="1"/>
</dbReference>
<dbReference type="PANTHER" id="PTHR47396">
    <property type="entry name" value="TYPE I RESTRICTION ENZYME ECOKI R PROTEIN"/>
    <property type="match status" value="1"/>
</dbReference>
<proteinExistence type="predicted"/>
<dbReference type="InterPro" id="IPR036709">
    <property type="entry name" value="Autotransporte_beta_dom_sf"/>
</dbReference>
<evidence type="ECO:0000259" key="3">
    <source>
        <dbReference type="PROSITE" id="PS51208"/>
    </source>
</evidence>
<dbReference type="PROSITE" id="PS51208">
    <property type="entry name" value="AUTOTRANSPORTER"/>
    <property type="match status" value="1"/>
</dbReference>
<accession>A0A2X1ADM1</accession>
<dbReference type="GO" id="GO:0005829">
    <property type="term" value="C:cytosol"/>
    <property type="evidence" value="ECO:0007669"/>
    <property type="project" value="TreeGrafter"/>
</dbReference>
<evidence type="ECO:0000256" key="1">
    <source>
        <dbReference type="ARBA" id="ARBA00022729"/>
    </source>
</evidence>
<dbReference type="InterPro" id="IPR012332">
    <property type="entry name" value="Autotransporter_pectin_lyase_C"/>
</dbReference>